<dbReference type="EMBL" id="JAHRHJ020001166">
    <property type="protein sequence ID" value="KAH9293418.1"/>
    <property type="molecule type" value="Genomic_DNA"/>
</dbReference>
<gene>
    <name evidence="1" type="ORF">KI387_041379</name>
</gene>
<sequence>IGDGRYGIFQDKNVKGRWEEILRNGYDDVPARGLTKIKDVTGFSKREEVNVAERRTRT</sequence>
<feature type="non-terminal residue" evidence="1">
    <location>
        <position position="58"/>
    </location>
</feature>
<proteinExistence type="predicted"/>
<dbReference type="AlphaFoldDB" id="A0AA38CBW5"/>
<accession>A0AA38CBW5</accession>
<name>A0AA38CBW5_TAXCH</name>
<feature type="non-terminal residue" evidence="1">
    <location>
        <position position="1"/>
    </location>
</feature>
<reference evidence="1 2" key="1">
    <citation type="journal article" date="2021" name="Nat. Plants">
        <title>The Taxus genome provides insights into paclitaxel biosynthesis.</title>
        <authorList>
            <person name="Xiong X."/>
            <person name="Gou J."/>
            <person name="Liao Q."/>
            <person name="Li Y."/>
            <person name="Zhou Q."/>
            <person name="Bi G."/>
            <person name="Li C."/>
            <person name="Du R."/>
            <person name="Wang X."/>
            <person name="Sun T."/>
            <person name="Guo L."/>
            <person name="Liang H."/>
            <person name="Lu P."/>
            <person name="Wu Y."/>
            <person name="Zhang Z."/>
            <person name="Ro D.K."/>
            <person name="Shang Y."/>
            <person name="Huang S."/>
            <person name="Yan J."/>
        </authorList>
    </citation>
    <scope>NUCLEOTIDE SEQUENCE [LARGE SCALE GENOMIC DNA]</scope>
    <source>
        <strain evidence="1">Ta-2019</strain>
    </source>
</reference>
<evidence type="ECO:0000313" key="1">
    <source>
        <dbReference type="EMBL" id="KAH9293418.1"/>
    </source>
</evidence>
<organism evidence="1 2">
    <name type="scientific">Taxus chinensis</name>
    <name type="common">Chinese yew</name>
    <name type="synonym">Taxus wallichiana var. chinensis</name>
    <dbReference type="NCBI Taxonomy" id="29808"/>
    <lineage>
        <taxon>Eukaryota</taxon>
        <taxon>Viridiplantae</taxon>
        <taxon>Streptophyta</taxon>
        <taxon>Embryophyta</taxon>
        <taxon>Tracheophyta</taxon>
        <taxon>Spermatophyta</taxon>
        <taxon>Pinopsida</taxon>
        <taxon>Pinidae</taxon>
        <taxon>Conifers II</taxon>
        <taxon>Cupressales</taxon>
        <taxon>Taxaceae</taxon>
        <taxon>Taxus</taxon>
    </lineage>
</organism>
<evidence type="ECO:0000313" key="2">
    <source>
        <dbReference type="Proteomes" id="UP000824469"/>
    </source>
</evidence>
<comment type="caution">
    <text evidence="1">The sequence shown here is derived from an EMBL/GenBank/DDBJ whole genome shotgun (WGS) entry which is preliminary data.</text>
</comment>
<dbReference type="Proteomes" id="UP000824469">
    <property type="component" value="Unassembled WGS sequence"/>
</dbReference>
<keyword evidence="2" id="KW-1185">Reference proteome</keyword>
<protein>
    <submittedName>
        <fullName evidence="1">Uncharacterized protein</fullName>
    </submittedName>
</protein>